<dbReference type="RefSeq" id="XP_018286527.1">
    <property type="nucleotide sequence ID" value="XM_018437044.1"/>
</dbReference>
<accession>A0A167KNC2</accession>
<keyword evidence="2" id="KW-1185">Reference proteome</keyword>
<name>A0A167KNC2_PHYB8</name>
<dbReference type="InParanoid" id="A0A167KNC2"/>
<gene>
    <name evidence="1" type="ORF">PHYBLDRAFT_173477</name>
</gene>
<evidence type="ECO:0000313" key="1">
    <source>
        <dbReference type="EMBL" id="OAD68487.1"/>
    </source>
</evidence>
<evidence type="ECO:0000313" key="2">
    <source>
        <dbReference type="Proteomes" id="UP000077315"/>
    </source>
</evidence>
<dbReference type="OrthoDB" id="2285535at2759"/>
<dbReference type="GeneID" id="28997950"/>
<dbReference type="AlphaFoldDB" id="A0A167KNC2"/>
<dbReference type="STRING" id="763407.A0A167KNC2"/>
<dbReference type="Proteomes" id="UP000077315">
    <property type="component" value="Unassembled WGS sequence"/>
</dbReference>
<dbReference type="EMBL" id="KV440995">
    <property type="protein sequence ID" value="OAD68487.1"/>
    <property type="molecule type" value="Genomic_DNA"/>
</dbReference>
<protein>
    <submittedName>
        <fullName evidence="1">Uncharacterized protein</fullName>
    </submittedName>
</protein>
<proteinExistence type="predicted"/>
<reference evidence="2" key="1">
    <citation type="submission" date="2015-06" db="EMBL/GenBank/DDBJ databases">
        <title>Expansion of signal transduction pathways in fungi by whole-genome duplication.</title>
        <authorList>
            <consortium name="DOE Joint Genome Institute"/>
            <person name="Corrochano L.M."/>
            <person name="Kuo A."/>
            <person name="Marcet-Houben M."/>
            <person name="Polaino S."/>
            <person name="Salamov A."/>
            <person name="Villalobos J.M."/>
            <person name="Alvarez M.I."/>
            <person name="Avalos J."/>
            <person name="Benito E.P."/>
            <person name="Benoit I."/>
            <person name="Burger G."/>
            <person name="Camino L.P."/>
            <person name="Canovas D."/>
            <person name="Cerda-Olmedo E."/>
            <person name="Cheng J.-F."/>
            <person name="Dominguez A."/>
            <person name="Elias M."/>
            <person name="Eslava A.P."/>
            <person name="Glaser F."/>
            <person name="Grimwood J."/>
            <person name="Gutierrez G."/>
            <person name="Heitman J."/>
            <person name="Henrissat B."/>
            <person name="Iturriaga E.A."/>
            <person name="Lang B.F."/>
            <person name="Lavin J.L."/>
            <person name="Lee S."/>
            <person name="Li W."/>
            <person name="Lindquist E."/>
            <person name="Lopez-Garcia S."/>
            <person name="Luque E.M."/>
            <person name="Marcos A.T."/>
            <person name="Martin J."/>
            <person name="McCluskey K."/>
            <person name="Medina H.R."/>
            <person name="Miralles-Duran A."/>
            <person name="Miyazaki A."/>
            <person name="Munoz-Torres E."/>
            <person name="Oguiza J.A."/>
            <person name="Ohm R."/>
            <person name="Olmedo M."/>
            <person name="Orejas M."/>
            <person name="Ortiz-Castellanos L."/>
            <person name="Pisabarro A.G."/>
            <person name="Rodriguez-Romero J."/>
            <person name="Ruiz-Herrera J."/>
            <person name="Ruiz-Vazquez R."/>
            <person name="Sanz C."/>
            <person name="Schackwitz W."/>
            <person name="Schmutz J."/>
            <person name="Shahriari M."/>
            <person name="Shelest E."/>
            <person name="Silva-Franco F."/>
            <person name="Soanes D."/>
            <person name="Syed K."/>
            <person name="Tagua V.G."/>
            <person name="Talbot N.J."/>
            <person name="Thon M."/>
            <person name="De vries R.P."/>
            <person name="Wiebenga A."/>
            <person name="Yadav J.S."/>
            <person name="Braun E.L."/>
            <person name="Baker S."/>
            <person name="Garre V."/>
            <person name="Horwitz B."/>
            <person name="Torres-Martinez S."/>
            <person name="Idnurm A."/>
            <person name="Herrera-Estrella A."/>
            <person name="Gabaldon T."/>
            <person name="Grigoriev I.V."/>
        </authorList>
    </citation>
    <scope>NUCLEOTIDE SEQUENCE [LARGE SCALE GENOMIC DNA]</scope>
    <source>
        <strain evidence="2">NRRL 1555(-)</strain>
    </source>
</reference>
<organism evidence="1 2">
    <name type="scientific">Phycomyces blakesleeanus (strain ATCC 8743b / DSM 1359 / FGSC 10004 / NBRC 33097 / NRRL 1555)</name>
    <dbReference type="NCBI Taxonomy" id="763407"/>
    <lineage>
        <taxon>Eukaryota</taxon>
        <taxon>Fungi</taxon>
        <taxon>Fungi incertae sedis</taxon>
        <taxon>Mucoromycota</taxon>
        <taxon>Mucoromycotina</taxon>
        <taxon>Mucoromycetes</taxon>
        <taxon>Mucorales</taxon>
        <taxon>Phycomycetaceae</taxon>
        <taxon>Phycomyces</taxon>
    </lineage>
</organism>
<dbReference type="VEuPathDB" id="FungiDB:PHYBLDRAFT_173477"/>
<sequence>MMVHIPGNFKQLSIVIEESMQKTDVALQYSTLRSHECPNHIPSKSEELANNLGFPYKAFTTKLQLDTAVNNEDKELLRNKIIITSNYFRNIIYRAMMFINSYCLASSRISIPNSIYKQTFLYSVCQLVNDRKITKNVNVLPDLVQS</sequence>